<dbReference type="AlphaFoldDB" id="A0A5B7EGI6"/>
<reference evidence="2 3" key="1">
    <citation type="submission" date="2019-05" db="EMBL/GenBank/DDBJ databases">
        <title>Another draft genome of Portunus trituberculatus and its Hox gene families provides insights of decapod evolution.</title>
        <authorList>
            <person name="Jeong J.-H."/>
            <person name="Song I."/>
            <person name="Kim S."/>
            <person name="Choi T."/>
            <person name="Kim D."/>
            <person name="Ryu S."/>
            <person name="Kim W."/>
        </authorList>
    </citation>
    <scope>NUCLEOTIDE SEQUENCE [LARGE SCALE GENOMIC DNA]</scope>
    <source>
        <tissue evidence="2">Muscle</tissue>
    </source>
</reference>
<keyword evidence="3" id="KW-1185">Reference proteome</keyword>
<evidence type="ECO:0000256" key="1">
    <source>
        <dbReference type="SAM" id="MobiDB-lite"/>
    </source>
</evidence>
<evidence type="ECO:0000313" key="2">
    <source>
        <dbReference type="EMBL" id="MPC32163.1"/>
    </source>
</evidence>
<protein>
    <submittedName>
        <fullName evidence="2">Uncharacterized protein</fullName>
    </submittedName>
</protein>
<feature type="region of interest" description="Disordered" evidence="1">
    <location>
        <begin position="1"/>
        <end position="34"/>
    </location>
</feature>
<dbReference type="EMBL" id="VSRR010002577">
    <property type="protein sequence ID" value="MPC32163.1"/>
    <property type="molecule type" value="Genomic_DNA"/>
</dbReference>
<comment type="caution">
    <text evidence="2">The sequence shown here is derived from an EMBL/GenBank/DDBJ whole genome shotgun (WGS) entry which is preliminary data.</text>
</comment>
<name>A0A5B7EGI6_PORTR</name>
<sequence length="97" mass="10609">MSAGRQSKLHEAPQEPGEGVKTPSRHLTSRKHTSLHDLLPVSVAAAESVDRLHRLPLRLNYHKTQTFCSLAKFAIAGVLCNPAATEAPGRRGMELYP</sequence>
<proteinExistence type="predicted"/>
<organism evidence="2 3">
    <name type="scientific">Portunus trituberculatus</name>
    <name type="common">Swimming crab</name>
    <name type="synonym">Neptunus trituberculatus</name>
    <dbReference type="NCBI Taxonomy" id="210409"/>
    <lineage>
        <taxon>Eukaryota</taxon>
        <taxon>Metazoa</taxon>
        <taxon>Ecdysozoa</taxon>
        <taxon>Arthropoda</taxon>
        <taxon>Crustacea</taxon>
        <taxon>Multicrustacea</taxon>
        <taxon>Malacostraca</taxon>
        <taxon>Eumalacostraca</taxon>
        <taxon>Eucarida</taxon>
        <taxon>Decapoda</taxon>
        <taxon>Pleocyemata</taxon>
        <taxon>Brachyura</taxon>
        <taxon>Eubrachyura</taxon>
        <taxon>Portunoidea</taxon>
        <taxon>Portunidae</taxon>
        <taxon>Portuninae</taxon>
        <taxon>Portunus</taxon>
    </lineage>
</organism>
<dbReference type="Proteomes" id="UP000324222">
    <property type="component" value="Unassembled WGS sequence"/>
</dbReference>
<accession>A0A5B7EGI6</accession>
<evidence type="ECO:0000313" key="3">
    <source>
        <dbReference type="Proteomes" id="UP000324222"/>
    </source>
</evidence>
<gene>
    <name evidence="2" type="ORF">E2C01_025469</name>
</gene>
<feature type="compositionally biased region" description="Basic residues" evidence="1">
    <location>
        <begin position="23"/>
        <end position="33"/>
    </location>
</feature>